<dbReference type="Proteomes" id="UP000294830">
    <property type="component" value="Unassembled WGS sequence"/>
</dbReference>
<name>A0A4R2EZ28_9BACT</name>
<dbReference type="Gene3D" id="3.90.76.10">
    <property type="entry name" value="Dipeptide-binding Protein, Domain 1"/>
    <property type="match status" value="1"/>
</dbReference>
<dbReference type="Gene3D" id="3.40.190.10">
    <property type="entry name" value="Periplasmic binding protein-like II"/>
    <property type="match status" value="1"/>
</dbReference>
<dbReference type="AlphaFoldDB" id="A0A4R2EZ28"/>
<evidence type="ECO:0000313" key="3">
    <source>
        <dbReference type="Proteomes" id="UP000294830"/>
    </source>
</evidence>
<dbReference type="InterPro" id="IPR030678">
    <property type="entry name" value="Peptide/Ni-bd"/>
</dbReference>
<dbReference type="PIRSF" id="PIRSF002741">
    <property type="entry name" value="MppA"/>
    <property type="match status" value="1"/>
</dbReference>
<protein>
    <submittedName>
        <fullName evidence="2">Peptide/nickel transport system substrate-binding protein</fullName>
    </submittedName>
</protein>
<dbReference type="Gene3D" id="3.10.105.10">
    <property type="entry name" value="Dipeptide-binding Protein, Domain 3"/>
    <property type="match status" value="1"/>
</dbReference>
<dbReference type="GO" id="GO:0043190">
    <property type="term" value="C:ATP-binding cassette (ABC) transporter complex"/>
    <property type="evidence" value="ECO:0007669"/>
    <property type="project" value="InterPro"/>
</dbReference>
<dbReference type="GO" id="GO:0015833">
    <property type="term" value="P:peptide transport"/>
    <property type="evidence" value="ECO:0007669"/>
    <property type="project" value="TreeGrafter"/>
</dbReference>
<sequence>MAAFGCSNKKHELADVIRYNESKGIATLDPAFASNLPTIWPTVQLFNGLVQLNDSLNVEPSIAKSWDISPDKTLYTFHLRNDVAFHDDPAFPKGIGRKVVAADFAYSFSRILDNDVASPGRWIFSGLDTTFHTKGFFAVNDSTFQVKIKTPAPFFLGMLAMPLTYVVPKEAVDRYKEDFRKHPVGTGPFMFKMWREGEMLVLVKNPKYFEFDSKGQRLPYLKAINVTFITDKYSEFMEFIRGNLDFISGINQSTKDEIITNSGKLNPKYGDRIKMLTSPYLNTEYLGITQNLPKNHPLMNPLVRKAIAIGFDRQKMLKYLRKNMALAAESGMIPQSIPDYTPNGKPYTYNPTLAAELLRKAGYPNGKGIAPIKLTSTEDYADLLEFVQHDLSAIGIAIEIDIVPGPSFRQQMASGKLQFFRGSWIADYPDPENYMALFYSNNESPNGPNYTRFKSQEFDQLYLESFFESSGNRSKIFGKMNQLLAEQTPAIPLYFDKAVRFVKKKIVGLEPNPMNYLYLKKAYKTDDSSSL</sequence>
<evidence type="ECO:0000313" key="2">
    <source>
        <dbReference type="EMBL" id="TCN72883.1"/>
    </source>
</evidence>
<dbReference type="PANTHER" id="PTHR30290">
    <property type="entry name" value="PERIPLASMIC BINDING COMPONENT OF ABC TRANSPORTER"/>
    <property type="match status" value="1"/>
</dbReference>
<dbReference type="CDD" id="cd00995">
    <property type="entry name" value="PBP2_NikA_DppA_OppA_like"/>
    <property type="match status" value="1"/>
</dbReference>
<dbReference type="GO" id="GO:1904680">
    <property type="term" value="F:peptide transmembrane transporter activity"/>
    <property type="evidence" value="ECO:0007669"/>
    <property type="project" value="TreeGrafter"/>
</dbReference>
<dbReference type="InterPro" id="IPR000914">
    <property type="entry name" value="SBP_5_dom"/>
</dbReference>
<accession>A0A4R2EZ28</accession>
<keyword evidence="3" id="KW-1185">Reference proteome</keyword>
<dbReference type="EMBL" id="SLWB01000001">
    <property type="protein sequence ID" value="TCN72883.1"/>
    <property type="molecule type" value="Genomic_DNA"/>
</dbReference>
<dbReference type="GO" id="GO:0030288">
    <property type="term" value="C:outer membrane-bounded periplasmic space"/>
    <property type="evidence" value="ECO:0007669"/>
    <property type="project" value="UniProtKB-ARBA"/>
</dbReference>
<evidence type="ECO:0000259" key="1">
    <source>
        <dbReference type="Pfam" id="PF00496"/>
    </source>
</evidence>
<dbReference type="Pfam" id="PF00496">
    <property type="entry name" value="SBP_bac_5"/>
    <property type="match status" value="1"/>
</dbReference>
<gene>
    <name evidence="2" type="ORF">CLV25_101101</name>
</gene>
<dbReference type="InterPro" id="IPR039424">
    <property type="entry name" value="SBP_5"/>
</dbReference>
<organism evidence="2 3">
    <name type="scientific">Acetobacteroides hydrogenigenes</name>
    <dbReference type="NCBI Taxonomy" id="979970"/>
    <lineage>
        <taxon>Bacteria</taxon>
        <taxon>Pseudomonadati</taxon>
        <taxon>Bacteroidota</taxon>
        <taxon>Bacteroidia</taxon>
        <taxon>Bacteroidales</taxon>
        <taxon>Rikenellaceae</taxon>
        <taxon>Acetobacteroides</taxon>
    </lineage>
</organism>
<proteinExistence type="predicted"/>
<feature type="domain" description="Solute-binding protein family 5" evidence="1">
    <location>
        <begin position="58"/>
        <end position="444"/>
    </location>
</feature>
<reference evidence="2 3" key="1">
    <citation type="submission" date="2019-03" db="EMBL/GenBank/DDBJ databases">
        <title>Genomic Encyclopedia of Archaeal and Bacterial Type Strains, Phase II (KMG-II): from individual species to whole genera.</title>
        <authorList>
            <person name="Goeker M."/>
        </authorList>
    </citation>
    <scope>NUCLEOTIDE SEQUENCE [LARGE SCALE GENOMIC DNA]</scope>
    <source>
        <strain evidence="2 3">RL-C</strain>
    </source>
</reference>
<comment type="caution">
    <text evidence="2">The sequence shown here is derived from an EMBL/GenBank/DDBJ whole genome shotgun (WGS) entry which is preliminary data.</text>
</comment>
<dbReference type="SUPFAM" id="SSF53850">
    <property type="entry name" value="Periplasmic binding protein-like II"/>
    <property type="match status" value="1"/>
</dbReference>